<accession>A0ACB9PBI8</accession>
<dbReference type="EMBL" id="CM039430">
    <property type="protein sequence ID" value="KAI4345716.1"/>
    <property type="molecule type" value="Genomic_DNA"/>
</dbReference>
<reference evidence="1 2" key="1">
    <citation type="journal article" date="2022" name="DNA Res.">
        <title>Chromosomal-level genome assembly of the orchid tree Bauhinia variegata (Leguminosae; Cercidoideae) supports the allotetraploid origin hypothesis of Bauhinia.</title>
        <authorList>
            <person name="Zhong Y."/>
            <person name="Chen Y."/>
            <person name="Zheng D."/>
            <person name="Pang J."/>
            <person name="Liu Y."/>
            <person name="Luo S."/>
            <person name="Meng S."/>
            <person name="Qian L."/>
            <person name="Wei D."/>
            <person name="Dai S."/>
            <person name="Zhou R."/>
        </authorList>
    </citation>
    <scope>NUCLEOTIDE SEQUENCE [LARGE SCALE GENOMIC DNA]</scope>
    <source>
        <strain evidence="1">BV-YZ2020</strain>
    </source>
</reference>
<organism evidence="1 2">
    <name type="scientific">Bauhinia variegata</name>
    <name type="common">Purple orchid tree</name>
    <name type="synonym">Phanera variegata</name>
    <dbReference type="NCBI Taxonomy" id="167791"/>
    <lineage>
        <taxon>Eukaryota</taxon>
        <taxon>Viridiplantae</taxon>
        <taxon>Streptophyta</taxon>
        <taxon>Embryophyta</taxon>
        <taxon>Tracheophyta</taxon>
        <taxon>Spermatophyta</taxon>
        <taxon>Magnoliopsida</taxon>
        <taxon>eudicotyledons</taxon>
        <taxon>Gunneridae</taxon>
        <taxon>Pentapetalae</taxon>
        <taxon>rosids</taxon>
        <taxon>fabids</taxon>
        <taxon>Fabales</taxon>
        <taxon>Fabaceae</taxon>
        <taxon>Cercidoideae</taxon>
        <taxon>Cercideae</taxon>
        <taxon>Bauhiniinae</taxon>
        <taxon>Bauhinia</taxon>
    </lineage>
</organism>
<protein>
    <submittedName>
        <fullName evidence="1">Uncharacterized protein</fullName>
    </submittedName>
</protein>
<name>A0ACB9PBI8_BAUVA</name>
<comment type="caution">
    <text evidence="1">The sequence shown here is derived from an EMBL/GenBank/DDBJ whole genome shotgun (WGS) entry which is preliminary data.</text>
</comment>
<dbReference type="Proteomes" id="UP000828941">
    <property type="component" value="Chromosome 5"/>
</dbReference>
<evidence type="ECO:0000313" key="2">
    <source>
        <dbReference type="Proteomes" id="UP000828941"/>
    </source>
</evidence>
<sequence length="67" mass="7405">MSPPRSQLHTALASTVSDISRTRTRGHLPDIPYDRKGSQSYCPRLSTPTRVTSQNDPIMASVQPPSR</sequence>
<gene>
    <name evidence="1" type="ORF">L6164_012816</name>
</gene>
<proteinExistence type="predicted"/>
<evidence type="ECO:0000313" key="1">
    <source>
        <dbReference type="EMBL" id="KAI4345716.1"/>
    </source>
</evidence>
<keyword evidence="2" id="KW-1185">Reference proteome</keyword>